<reference evidence="8 9" key="1">
    <citation type="submission" date="2020-01" db="EMBL/GenBank/DDBJ databases">
        <title>Herbidospora sp. NEAU-GS84 nov., a novel actinomycete isolated from soil.</title>
        <authorList>
            <person name="Han L."/>
        </authorList>
    </citation>
    <scope>NUCLEOTIDE SEQUENCE [LARGE SCALE GENOMIC DNA]</scope>
    <source>
        <strain evidence="8 9">NEAU-GS84</strain>
    </source>
</reference>
<dbReference type="EMBL" id="WXEW01000002">
    <property type="protein sequence ID" value="NAS21341.1"/>
    <property type="molecule type" value="Genomic_DNA"/>
</dbReference>
<dbReference type="InterPro" id="IPR000719">
    <property type="entry name" value="Prot_kinase_dom"/>
</dbReference>
<dbReference type="Gene3D" id="3.30.200.20">
    <property type="entry name" value="Phosphorylase Kinase, domain 1"/>
    <property type="match status" value="1"/>
</dbReference>
<feature type="domain" description="Protein kinase" evidence="7">
    <location>
        <begin position="8"/>
        <end position="256"/>
    </location>
</feature>
<keyword evidence="3" id="KW-0808">Transferase</keyword>
<evidence type="ECO:0000256" key="3">
    <source>
        <dbReference type="ARBA" id="ARBA00022679"/>
    </source>
</evidence>
<keyword evidence="4" id="KW-0547">Nucleotide-binding</keyword>
<protein>
    <recommendedName>
        <fullName evidence="1">non-specific serine/threonine protein kinase</fullName>
        <ecNumber evidence="1">2.7.11.1</ecNumber>
    </recommendedName>
</protein>
<dbReference type="AlphaFoldDB" id="A0A7C9JAZ3"/>
<comment type="caution">
    <text evidence="8">The sequence shown here is derived from an EMBL/GenBank/DDBJ whole genome shotgun (WGS) entry which is preliminary data.</text>
</comment>
<dbReference type="Gene3D" id="1.10.510.10">
    <property type="entry name" value="Transferase(Phosphotransferase) domain 1"/>
    <property type="match status" value="1"/>
</dbReference>
<dbReference type="GO" id="GO:0005524">
    <property type="term" value="F:ATP binding"/>
    <property type="evidence" value="ECO:0007669"/>
    <property type="project" value="UniProtKB-KW"/>
</dbReference>
<keyword evidence="2" id="KW-0723">Serine/threonine-protein kinase</keyword>
<evidence type="ECO:0000256" key="4">
    <source>
        <dbReference type="ARBA" id="ARBA00022741"/>
    </source>
</evidence>
<dbReference type="CDD" id="cd14014">
    <property type="entry name" value="STKc_PknB_like"/>
    <property type="match status" value="1"/>
</dbReference>
<proteinExistence type="predicted"/>
<dbReference type="Pfam" id="PF00069">
    <property type="entry name" value="Pkinase"/>
    <property type="match status" value="1"/>
</dbReference>
<evidence type="ECO:0000256" key="5">
    <source>
        <dbReference type="ARBA" id="ARBA00022777"/>
    </source>
</evidence>
<name>A0A7C9JAZ3_9ACTN</name>
<dbReference type="InterPro" id="IPR011009">
    <property type="entry name" value="Kinase-like_dom_sf"/>
</dbReference>
<keyword evidence="5 8" id="KW-0418">Kinase</keyword>
<evidence type="ECO:0000256" key="1">
    <source>
        <dbReference type="ARBA" id="ARBA00012513"/>
    </source>
</evidence>
<keyword evidence="9" id="KW-1185">Reference proteome</keyword>
<dbReference type="PANTHER" id="PTHR43289:SF6">
    <property type="entry name" value="SERINE_THREONINE-PROTEIN KINASE NEKL-3"/>
    <property type="match status" value="1"/>
</dbReference>
<sequence>MTLLAGRYRLAEPLGKGGAGTVWRAHDELLRREVAVKQMRTPSDLGPGELAEYTSRAIGEARAAGRLNHPSIVKIHDVVPHEGAPWIVMDLVPGTSLDKLLPLPSARVAEIGLAILDALELAHAHGILHRDVKPANVLVGDDGRAMLADFGIAAPFGADPADSSGSPAYMAPERFRGLPAGPPSDLWSLGATLYAAVEGRGPFHRNLPAAVVAAVVMHDPPPMTQATPALARAVGALLAKDPAHRPPAATTRHLLRDAVAAVPPRSRRTGRWAIGAALTLALGVGGGWAASRFAAGPDDVPARFTAAPDACTSLTTAQITRLLGVQANAEPTPDGGCRWINRSGGAEVVVGYRLTTGAAPARPDGAENLTGVADEAYVAPADGGATVWFRRSNLSAQVTYKSPGDDTRERARQAAQLVAAGIG</sequence>
<gene>
    <name evidence="8" type="ORF">GT755_06540</name>
</gene>
<dbReference type="EC" id="2.7.11.1" evidence="1"/>
<evidence type="ECO:0000256" key="6">
    <source>
        <dbReference type="ARBA" id="ARBA00022840"/>
    </source>
</evidence>
<accession>A0A7C9JAZ3</accession>
<dbReference type="SUPFAM" id="SSF56112">
    <property type="entry name" value="Protein kinase-like (PK-like)"/>
    <property type="match status" value="1"/>
</dbReference>
<evidence type="ECO:0000256" key="2">
    <source>
        <dbReference type="ARBA" id="ARBA00022527"/>
    </source>
</evidence>
<dbReference type="SMART" id="SM00220">
    <property type="entry name" value="S_TKc"/>
    <property type="match status" value="1"/>
</dbReference>
<dbReference type="PROSITE" id="PS00108">
    <property type="entry name" value="PROTEIN_KINASE_ST"/>
    <property type="match status" value="1"/>
</dbReference>
<evidence type="ECO:0000259" key="7">
    <source>
        <dbReference type="PROSITE" id="PS50011"/>
    </source>
</evidence>
<evidence type="ECO:0000313" key="8">
    <source>
        <dbReference type="EMBL" id="NAS21341.1"/>
    </source>
</evidence>
<dbReference type="RefSeq" id="WP_161478822.1">
    <property type="nucleotide sequence ID" value="NZ_WXEW01000002.1"/>
</dbReference>
<dbReference type="Proteomes" id="UP000479526">
    <property type="component" value="Unassembled WGS sequence"/>
</dbReference>
<dbReference type="InterPro" id="IPR008271">
    <property type="entry name" value="Ser/Thr_kinase_AS"/>
</dbReference>
<organism evidence="8 9">
    <name type="scientific">Herbidospora solisilvae</name>
    <dbReference type="NCBI Taxonomy" id="2696284"/>
    <lineage>
        <taxon>Bacteria</taxon>
        <taxon>Bacillati</taxon>
        <taxon>Actinomycetota</taxon>
        <taxon>Actinomycetes</taxon>
        <taxon>Streptosporangiales</taxon>
        <taxon>Streptosporangiaceae</taxon>
        <taxon>Herbidospora</taxon>
    </lineage>
</organism>
<dbReference type="PROSITE" id="PS50011">
    <property type="entry name" value="PROTEIN_KINASE_DOM"/>
    <property type="match status" value="1"/>
</dbReference>
<keyword evidence="6" id="KW-0067">ATP-binding</keyword>
<evidence type="ECO:0000313" key="9">
    <source>
        <dbReference type="Proteomes" id="UP000479526"/>
    </source>
</evidence>
<dbReference type="PANTHER" id="PTHR43289">
    <property type="entry name" value="MITOGEN-ACTIVATED PROTEIN KINASE KINASE KINASE 20-RELATED"/>
    <property type="match status" value="1"/>
</dbReference>
<dbReference type="GO" id="GO:0004674">
    <property type="term" value="F:protein serine/threonine kinase activity"/>
    <property type="evidence" value="ECO:0007669"/>
    <property type="project" value="UniProtKB-KW"/>
</dbReference>